<gene>
    <name evidence="2" type="ORF">HYPSUDRAFT_206214</name>
</gene>
<proteinExistence type="predicted"/>
<reference evidence="3" key="1">
    <citation type="submission" date="2014-04" db="EMBL/GenBank/DDBJ databases">
        <title>Evolutionary Origins and Diversification of the Mycorrhizal Mutualists.</title>
        <authorList>
            <consortium name="DOE Joint Genome Institute"/>
            <consortium name="Mycorrhizal Genomics Consortium"/>
            <person name="Kohler A."/>
            <person name="Kuo A."/>
            <person name="Nagy L.G."/>
            <person name="Floudas D."/>
            <person name="Copeland A."/>
            <person name="Barry K.W."/>
            <person name="Cichocki N."/>
            <person name="Veneault-Fourrey C."/>
            <person name="LaButti K."/>
            <person name="Lindquist E.A."/>
            <person name="Lipzen A."/>
            <person name="Lundell T."/>
            <person name="Morin E."/>
            <person name="Murat C."/>
            <person name="Riley R."/>
            <person name="Ohm R."/>
            <person name="Sun H."/>
            <person name="Tunlid A."/>
            <person name="Henrissat B."/>
            <person name="Grigoriev I.V."/>
            <person name="Hibbett D.S."/>
            <person name="Martin F."/>
        </authorList>
    </citation>
    <scope>NUCLEOTIDE SEQUENCE [LARGE SCALE GENOMIC DNA]</scope>
    <source>
        <strain evidence="3">FD-334 SS-4</strain>
    </source>
</reference>
<accession>A0A0D2NL91</accession>
<dbReference type="PANTHER" id="PTHR36091:SF2">
    <property type="entry name" value="AMINOGLYCOSIDE PHOSPHOTRANSFERASE DOMAIN-CONTAINING PROTEIN"/>
    <property type="match status" value="1"/>
</dbReference>
<dbReference type="STRING" id="945553.A0A0D2NL91"/>
<dbReference type="Proteomes" id="UP000054270">
    <property type="component" value="Unassembled WGS sequence"/>
</dbReference>
<evidence type="ECO:0000313" key="3">
    <source>
        <dbReference type="Proteomes" id="UP000054270"/>
    </source>
</evidence>
<sequence length="763" mass="84173">MLRLVFTQRKALRSPHSPFSLLPRPAVRTTRSLSRRALSTAPESQDNLFEYTSGRWVYNDALRHMERKVPSTPTPCAASPPPPGGFNRTLLVSPRGGQHVVARVPYAVTAPGRLLRHRPRGGERRSRTCARAASPRLRYTAGVAEVVDVVRQLAMLESRMMALRFPTGDSLYFTTDLEKRFAEPRLPLRRERRPAYKYHPQSPAHHVPPHHTRPRPSGPALSRFSMCHPDLRPANIFVSRFDWQHASVLPVFLLAGVPQSLHSRSGDRRPDCTARASHDPALMLPALDIGTAVRGSHSAQAGVYRALRRARRAPYVETRGMRVPAVRAHAASLSASSYRITRAGEDTIISSAPHVPALMWYLHTALRPPAHAQGPGRPSVVLDPARSAIRAPRDEHIPHIPPRPDDTASRTRIAPSRLESVDRLTAARPTWLTPRKPMSWRPTTSIDSVAPNYVSIYSTPSRASSAFPACNALHYAAFTDPLYALCSRLFMHAGGPWEGENADLTRALMQAADRWDARGERAVFDVGDDGWVLSAEYECVVASLRAFKEDAVAVLERAQERAEVVGKLPWDDMDEEGRSVDHRTDCTDRSSHDSVAQLHAGGAALHAGSRKVLLHRVCRGDRGGRGPGPGALLACATRSAVPDSLLHITSAPPLLFVACLSPTAFRKPPRHCAPIWRWCLSRRSQGLYAPSRTARRAQDGGAPPLLQVREVARFSSHCARVWVCRCTRAVPPLVCCAGYRDCLAWVALGAGASRVMRMTRRAP</sequence>
<evidence type="ECO:0000256" key="1">
    <source>
        <dbReference type="SAM" id="MobiDB-lite"/>
    </source>
</evidence>
<name>A0A0D2NL91_HYPSF</name>
<dbReference type="InterPro" id="IPR051035">
    <property type="entry name" value="Mito_inheritance_9"/>
</dbReference>
<keyword evidence="3" id="KW-1185">Reference proteome</keyword>
<evidence type="ECO:0008006" key="4">
    <source>
        <dbReference type="Google" id="ProtNLM"/>
    </source>
</evidence>
<protein>
    <recommendedName>
        <fullName evidence="4">Aminoglycoside phosphotransferase domain-containing protein</fullName>
    </recommendedName>
</protein>
<evidence type="ECO:0000313" key="2">
    <source>
        <dbReference type="EMBL" id="KJA17386.1"/>
    </source>
</evidence>
<feature type="region of interest" description="Disordered" evidence="1">
    <location>
        <begin position="198"/>
        <end position="221"/>
    </location>
</feature>
<dbReference type="AlphaFoldDB" id="A0A0D2NL91"/>
<dbReference type="GO" id="GO:0005739">
    <property type="term" value="C:mitochondrion"/>
    <property type="evidence" value="ECO:0007669"/>
    <property type="project" value="TreeGrafter"/>
</dbReference>
<organism evidence="2 3">
    <name type="scientific">Hypholoma sublateritium (strain FD-334 SS-4)</name>
    <dbReference type="NCBI Taxonomy" id="945553"/>
    <lineage>
        <taxon>Eukaryota</taxon>
        <taxon>Fungi</taxon>
        <taxon>Dikarya</taxon>
        <taxon>Basidiomycota</taxon>
        <taxon>Agaricomycotina</taxon>
        <taxon>Agaricomycetes</taxon>
        <taxon>Agaricomycetidae</taxon>
        <taxon>Agaricales</taxon>
        <taxon>Agaricineae</taxon>
        <taxon>Strophariaceae</taxon>
        <taxon>Hypholoma</taxon>
    </lineage>
</organism>
<dbReference type="EMBL" id="KN817604">
    <property type="protein sequence ID" value="KJA17386.1"/>
    <property type="molecule type" value="Genomic_DNA"/>
</dbReference>
<dbReference type="PANTHER" id="PTHR36091">
    <property type="entry name" value="ALTERED INHERITANCE OF MITOCHONDRIA PROTEIN 9, MITOCHONDRIAL"/>
    <property type="match status" value="1"/>
</dbReference>